<comment type="caution">
    <text evidence="1">The sequence shown here is derived from an EMBL/GenBank/DDBJ whole genome shotgun (WGS) entry which is preliminary data.</text>
</comment>
<accession>A0AAV4J0P8</accession>
<proteinExistence type="predicted"/>
<protein>
    <submittedName>
        <fullName evidence="1">Uncharacterized protein</fullName>
    </submittedName>
</protein>
<organism evidence="1 2">
    <name type="scientific">Elysia marginata</name>
    <dbReference type="NCBI Taxonomy" id="1093978"/>
    <lineage>
        <taxon>Eukaryota</taxon>
        <taxon>Metazoa</taxon>
        <taxon>Spiralia</taxon>
        <taxon>Lophotrochozoa</taxon>
        <taxon>Mollusca</taxon>
        <taxon>Gastropoda</taxon>
        <taxon>Heterobranchia</taxon>
        <taxon>Euthyneura</taxon>
        <taxon>Panpulmonata</taxon>
        <taxon>Sacoglossa</taxon>
        <taxon>Placobranchoidea</taxon>
        <taxon>Plakobranchidae</taxon>
        <taxon>Elysia</taxon>
    </lineage>
</organism>
<keyword evidence="2" id="KW-1185">Reference proteome</keyword>
<evidence type="ECO:0000313" key="2">
    <source>
        <dbReference type="Proteomes" id="UP000762676"/>
    </source>
</evidence>
<gene>
    <name evidence="1" type="ORF">ElyMa_006782600</name>
</gene>
<dbReference type="AlphaFoldDB" id="A0AAV4J0P8"/>
<evidence type="ECO:0000313" key="1">
    <source>
        <dbReference type="EMBL" id="GFS15931.1"/>
    </source>
</evidence>
<name>A0AAV4J0P8_9GAST</name>
<reference evidence="1 2" key="1">
    <citation type="journal article" date="2021" name="Elife">
        <title>Chloroplast acquisition without the gene transfer in kleptoplastic sea slugs, Plakobranchus ocellatus.</title>
        <authorList>
            <person name="Maeda T."/>
            <person name="Takahashi S."/>
            <person name="Yoshida T."/>
            <person name="Shimamura S."/>
            <person name="Takaki Y."/>
            <person name="Nagai Y."/>
            <person name="Toyoda A."/>
            <person name="Suzuki Y."/>
            <person name="Arimoto A."/>
            <person name="Ishii H."/>
            <person name="Satoh N."/>
            <person name="Nishiyama T."/>
            <person name="Hasebe M."/>
            <person name="Maruyama T."/>
            <person name="Minagawa J."/>
            <person name="Obokata J."/>
            <person name="Shigenobu S."/>
        </authorList>
    </citation>
    <scope>NUCLEOTIDE SEQUENCE [LARGE SCALE GENOMIC DNA]</scope>
</reference>
<sequence length="121" mass="13637">MWCAQAPLTSQCGSTLSIVHRAVSDITSKLTGTLKQPTRTATSFTLKCQRDLDKLRDSAEERSQWGELAARRLYKKVPRRPCGTTETRVARSVVAAWYKLCFCKWQGGGCRASISRKFESY</sequence>
<dbReference type="EMBL" id="BMAT01013597">
    <property type="protein sequence ID" value="GFS15931.1"/>
    <property type="molecule type" value="Genomic_DNA"/>
</dbReference>
<dbReference type="Proteomes" id="UP000762676">
    <property type="component" value="Unassembled WGS sequence"/>
</dbReference>